<sequence length="180" mass="19547">SSRLSLLHSPIADHTNTHSRINTTVRLPEQTPAAHLQIIHSKHSPERERAQGEELQDAALSVEVLQGVLERLDAHVEDLAADAIVEEVDAVEVGEEAQGGGDLAGDGVIVEPKAPEALELAGALRENRGSEWTLECRPPSTVGHGRIPCSICRRRSPGTEAGEREGRRPAAGVEHRRRRR</sequence>
<evidence type="ECO:0000313" key="2">
    <source>
        <dbReference type="EMBL" id="TVU41054.1"/>
    </source>
</evidence>
<dbReference type="Proteomes" id="UP000324897">
    <property type="component" value="Chromosome 4"/>
</dbReference>
<dbReference type="EMBL" id="RWGY01000007">
    <property type="protein sequence ID" value="TVU41054.1"/>
    <property type="molecule type" value="Genomic_DNA"/>
</dbReference>
<evidence type="ECO:0000313" key="3">
    <source>
        <dbReference type="Proteomes" id="UP000324897"/>
    </source>
</evidence>
<reference evidence="2 3" key="1">
    <citation type="journal article" date="2019" name="Sci. Rep.">
        <title>A high-quality genome of Eragrostis curvula grass provides insights into Poaceae evolution and supports new strategies to enhance forage quality.</title>
        <authorList>
            <person name="Carballo J."/>
            <person name="Santos B.A.C.M."/>
            <person name="Zappacosta D."/>
            <person name="Garbus I."/>
            <person name="Selva J.P."/>
            <person name="Gallo C.A."/>
            <person name="Diaz A."/>
            <person name="Albertini E."/>
            <person name="Caccamo M."/>
            <person name="Echenique V."/>
        </authorList>
    </citation>
    <scope>NUCLEOTIDE SEQUENCE [LARGE SCALE GENOMIC DNA]</scope>
    <source>
        <strain evidence="3">cv. Victoria</strain>
        <tissue evidence="2">Leaf</tissue>
    </source>
</reference>
<dbReference type="Gramene" id="TVU41054">
    <property type="protein sequence ID" value="TVU41054"/>
    <property type="gene ID" value="EJB05_14544"/>
</dbReference>
<dbReference type="AlphaFoldDB" id="A0A5J9W0J7"/>
<accession>A0A5J9W0J7</accession>
<gene>
    <name evidence="2" type="ORF">EJB05_14544</name>
</gene>
<comment type="caution">
    <text evidence="2">The sequence shown here is derived from an EMBL/GenBank/DDBJ whole genome shotgun (WGS) entry which is preliminary data.</text>
</comment>
<feature type="region of interest" description="Disordered" evidence="1">
    <location>
        <begin position="139"/>
        <end position="180"/>
    </location>
</feature>
<organism evidence="2 3">
    <name type="scientific">Eragrostis curvula</name>
    <name type="common">weeping love grass</name>
    <dbReference type="NCBI Taxonomy" id="38414"/>
    <lineage>
        <taxon>Eukaryota</taxon>
        <taxon>Viridiplantae</taxon>
        <taxon>Streptophyta</taxon>
        <taxon>Embryophyta</taxon>
        <taxon>Tracheophyta</taxon>
        <taxon>Spermatophyta</taxon>
        <taxon>Magnoliopsida</taxon>
        <taxon>Liliopsida</taxon>
        <taxon>Poales</taxon>
        <taxon>Poaceae</taxon>
        <taxon>PACMAD clade</taxon>
        <taxon>Chloridoideae</taxon>
        <taxon>Eragrostideae</taxon>
        <taxon>Eragrostidinae</taxon>
        <taxon>Eragrostis</taxon>
    </lineage>
</organism>
<evidence type="ECO:0000256" key="1">
    <source>
        <dbReference type="SAM" id="MobiDB-lite"/>
    </source>
</evidence>
<protein>
    <submittedName>
        <fullName evidence="2">Uncharacterized protein</fullName>
    </submittedName>
</protein>
<proteinExistence type="predicted"/>
<keyword evidence="3" id="KW-1185">Reference proteome</keyword>
<feature type="non-terminal residue" evidence="2">
    <location>
        <position position="1"/>
    </location>
</feature>
<name>A0A5J9W0J7_9POAL</name>